<accession>A0A3M5MT68</accession>
<dbReference type="InterPro" id="IPR046513">
    <property type="entry name" value="DUF6691"/>
</dbReference>
<evidence type="ECO:0000313" key="2">
    <source>
        <dbReference type="EMBL" id="RMT62493.1"/>
    </source>
</evidence>
<protein>
    <submittedName>
        <fullName evidence="2">Protein II and X protein</fullName>
    </submittedName>
</protein>
<comment type="caution">
    <text evidence="2">The sequence shown here is derived from an EMBL/GenBank/DDBJ whole genome shotgun (WGS) entry which is preliminary data.</text>
</comment>
<proteinExistence type="predicted"/>
<organism evidence="2 3">
    <name type="scientific">Pseudomonas syringae pv. theae</name>
    <dbReference type="NCBI Taxonomy" id="103985"/>
    <lineage>
        <taxon>Bacteria</taxon>
        <taxon>Pseudomonadati</taxon>
        <taxon>Pseudomonadota</taxon>
        <taxon>Gammaproteobacteria</taxon>
        <taxon>Pseudomonadales</taxon>
        <taxon>Pseudomonadaceae</taxon>
        <taxon>Pseudomonas</taxon>
        <taxon>Pseudomonas syringae</taxon>
    </lineage>
</organism>
<reference evidence="2 3" key="1">
    <citation type="submission" date="2018-08" db="EMBL/GenBank/DDBJ databases">
        <title>Recombination of ecologically and evolutionarily significant loci maintains genetic cohesion in the Pseudomonas syringae species complex.</title>
        <authorList>
            <person name="Dillon M."/>
            <person name="Thakur S."/>
            <person name="Almeida R.N.D."/>
            <person name="Weir B.S."/>
            <person name="Guttman D.S."/>
        </authorList>
    </citation>
    <scope>NUCLEOTIDE SEQUENCE [LARGE SCALE GENOMIC DNA]</scope>
    <source>
        <strain evidence="2 3">ICMP 3934</strain>
    </source>
</reference>
<gene>
    <name evidence="2" type="ORF">ALP44_04522</name>
</gene>
<keyword evidence="1" id="KW-1133">Transmembrane helix</keyword>
<keyword evidence="1" id="KW-0812">Transmembrane</keyword>
<evidence type="ECO:0000256" key="1">
    <source>
        <dbReference type="SAM" id="Phobius"/>
    </source>
</evidence>
<feature type="transmembrane region" description="Helical" evidence="1">
    <location>
        <begin position="105"/>
        <end position="123"/>
    </location>
</feature>
<name>A0A3M5MT68_PSESX</name>
<dbReference type="EMBL" id="RBTL01000262">
    <property type="protein sequence ID" value="RMT62493.1"/>
    <property type="molecule type" value="Genomic_DNA"/>
</dbReference>
<feature type="transmembrane region" description="Helical" evidence="1">
    <location>
        <begin position="143"/>
        <end position="163"/>
    </location>
</feature>
<evidence type="ECO:0000313" key="3">
    <source>
        <dbReference type="Proteomes" id="UP000282636"/>
    </source>
</evidence>
<dbReference type="Pfam" id="PF20398">
    <property type="entry name" value="DUF6691"/>
    <property type="match status" value="1"/>
</dbReference>
<dbReference type="Proteomes" id="UP000282636">
    <property type="component" value="Unassembled WGS sequence"/>
</dbReference>
<dbReference type="AlphaFoldDB" id="A0A3M5MT68"/>
<sequence length="201" mass="21915">MARLDHSGSARRRRDALQFGLYEWSWSVWYLPVVSSLHRGNGLLYDYRICNGVRQSSCTGSLTMIKLTAFFSGLIFGFGLLLAGMANPAKVLAFLDVSGTWDPSLALVMAGAISVAAIPLNWARKNRQSLLGARMHLPVKNELDARLIGGSLAFGMGWGIAGICPGPAVTILLTGHWQVLIFLLAVLAGMYMFSALESRRR</sequence>
<feature type="transmembrane region" description="Helical" evidence="1">
    <location>
        <begin position="175"/>
        <end position="196"/>
    </location>
</feature>
<feature type="transmembrane region" description="Helical" evidence="1">
    <location>
        <begin position="64"/>
        <end position="85"/>
    </location>
</feature>
<keyword evidence="1" id="KW-0472">Membrane</keyword>